<dbReference type="Gene3D" id="3.40.50.1000">
    <property type="entry name" value="HAD superfamily/HAD-like"/>
    <property type="match status" value="1"/>
</dbReference>
<dbReference type="InterPro" id="IPR036412">
    <property type="entry name" value="HAD-like_sf"/>
</dbReference>
<keyword evidence="1" id="KW-0378">Hydrolase</keyword>
<dbReference type="Proteomes" id="UP000294911">
    <property type="component" value="Unassembled WGS sequence"/>
</dbReference>
<dbReference type="GO" id="GO:0005829">
    <property type="term" value="C:cytosol"/>
    <property type="evidence" value="ECO:0007669"/>
    <property type="project" value="TreeGrafter"/>
</dbReference>
<dbReference type="InterPro" id="IPR023198">
    <property type="entry name" value="PGP-like_dom2"/>
</dbReference>
<evidence type="ECO:0000313" key="1">
    <source>
        <dbReference type="EMBL" id="TCP55160.1"/>
    </source>
</evidence>
<dbReference type="PANTHER" id="PTHR43434">
    <property type="entry name" value="PHOSPHOGLYCOLATE PHOSPHATASE"/>
    <property type="match status" value="1"/>
</dbReference>
<reference evidence="1 2" key="1">
    <citation type="submission" date="2019-03" db="EMBL/GenBank/DDBJ databases">
        <title>Genomic Encyclopedia of Type Strains, Phase IV (KMG-IV): sequencing the most valuable type-strain genomes for metagenomic binning, comparative biology and taxonomic classification.</title>
        <authorList>
            <person name="Goeker M."/>
        </authorList>
    </citation>
    <scope>NUCLEOTIDE SEQUENCE [LARGE SCALE GENOMIC DNA]</scope>
    <source>
        <strain evidence="1 2">DSM 45765</strain>
    </source>
</reference>
<sequence>MPRTPSHKIPNLANLAERGLADTGNPLARGAGFRVVAMTRELGLERDTVLPRPARHIVWDWNGTLLADNDAVLAAVNKVCAGFERPAVTLAEWRAIYGRPIIHSYERLLDMPIDDAAWARVDAYYHDHYRELLPDCGLAEGALDALRQWRAAGGTQSLLSMWFHDELTPLVADFGLAELFGRVDGLQREVGGDSKVEHMRSHLRAQRLDPAEVVLVGDVVDDAYAAEQAGASCVLVSTGMAPRDELARTGAPVADSLADAINHLLPETGVQSLPH</sequence>
<dbReference type="InterPro" id="IPR050155">
    <property type="entry name" value="HAD-like_hydrolase_sf"/>
</dbReference>
<dbReference type="GO" id="GO:0006281">
    <property type="term" value="P:DNA repair"/>
    <property type="evidence" value="ECO:0007669"/>
    <property type="project" value="TreeGrafter"/>
</dbReference>
<dbReference type="Gene3D" id="1.10.150.240">
    <property type="entry name" value="Putative phosphatase, domain 2"/>
    <property type="match status" value="1"/>
</dbReference>
<keyword evidence="2" id="KW-1185">Reference proteome</keyword>
<accession>A0A4R2QY76</accession>
<dbReference type="PANTHER" id="PTHR43434:SF1">
    <property type="entry name" value="PHOSPHOGLYCOLATE PHOSPHATASE"/>
    <property type="match status" value="1"/>
</dbReference>
<dbReference type="GO" id="GO:0008967">
    <property type="term" value="F:phosphoglycolate phosphatase activity"/>
    <property type="evidence" value="ECO:0007669"/>
    <property type="project" value="TreeGrafter"/>
</dbReference>
<organism evidence="1 2">
    <name type="scientific">Tamaricihabitans halophyticus</name>
    <dbReference type="NCBI Taxonomy" id="1262583"/>
    <lineage>
        <taxon>Bacteria</taxon>
        <taxon>Bacillati</taxon>
        <taxon>Actinomycetota</taxon>
        <taxon>Actinomycetes</taxon>
        <taxon>Pseudonocardiales</taxon>
        <taxon>Pseudonocardiaceae</taxon>
        <taxon>Tamaricihabitans</taxon>
    </lineage>
</organism>
<dbReference type="InterPro" id="IPR023214">
    <property type="entry name" value="HAD_sf"/>
</dbReference>
<proteinExistence type="predicted"/>
<comment type="caution">
    <text evidence="1">The sequence shown here is derived from an EMBL/GenBank/DDBJ whole genome shotgun (WGS) entry which is preliminary data.</text>
</comment>
<evidence type="ECO:0000313" key="2">
    <source>
        <dbReference type="Proteomes" id="UP000294911"/>
    </source>
</evidence>
<dbReference type="AlphaFoldDB" id="A0A4R2QY76"/>
<gene>
    <name evidence="1" type="ORF">EV191_102372</name>
</gene>
<protein>
    <submittedName>
        <fullName evidence="1">Phosphoglycolate phosphatase-like HAD superfamily hydrolase</fullName>
    </submittedName>
</protein>
<dbReference type="SFLD" id="SFLDS00003">
    <property type="entry name" value="Haloacid_Dehalogenase"/>
    <property type="match status" value="1"/>
</dbReference>
<dbReference type="SFLD" id="SFLDG01129">
    <property type="entry name" value="C1.5:_HAD__Beta-PGM__Phosphata"/>
    <property type="match status" value="1"/>
</dbReference>
<dbReference type="EMBL" id="SLXQ01000002">
    <property type="protein sequence ID" value="TCP55160.1"/>
    <property type="molecule type" value="Genomic_DNA"/>
</dbReference>
<name>A0A4R2QY76_9PSEU</name>
<dbReference type="SUPFAM" id="SSF56784">
    <property type="entry name" value="HAD-like"/>
    <property type="match status" value="1"/>
</dbReference>
<dbReference type="Pfam" id="PF00702">
    <property type="entry name" value="Hydrolase"/>
    <property type="match status" value="1"/>
</dbReference>